<reference evidence="4" key="2">
    <citation type="submission" date="2025-09" db="UniProtKB">
        <authorList>
            <consortium name="Ensembl"/>
        </authorList>
    </citation>
    <scope>IDENTIFICATION</scope>
</reference>
<feature type="signal peptide" evidence="2">
    <location>
        <begin position="1"/>
        <end position="22"/>
    </location>
</feature>
<protein>
    <recommendedName>
        <fullName evidence="3">Ig-like domain-containing protein</fullName>
    </recommendedName>
</protein>
<keyword evidence="5" id="KW-1185">Reference proteome</keyword>
<evidence type="ECO:0000313" key="5">
    <source>
        <dbReference type="Proteomes" id="UP000265020"/>
    </source>
</evidence>
<keyword evidence="2" id="KW-0732">Signal</keyword>
<evidence type="ECO:0000256" key="1">
    <source>
        <dbReference type="ARBA" id="ARBA00023319"/>
    </source>
</evidence>
<dbReference type="InterPro" id="IPR036179">
    <property type="entry name" value="Ig-like_dom_sf"/>
</dbReference>
<proteinExistence type="predicted"/>
<dbReference type="SUPFAM" id="SSF48726">
    <property type="entry name" value="Immunoglobulin"/>
    <property type="match status" value="1"/>
</dbReference>
<dbReference type="GeneTree" id="ENSGT01130000279889"/>
<dbReference type="InterPro" id="IPR003597">
    <property type="entry name" value="Ig_C1-set"/>
</dbReference>
<dbReference type="AlphaFoldDB" id="A0A3Q2DGB5"/>
<feature type="chain" id="PRO_5018667771" description="Ig-like domain-containing protein" evidence="2">
    <location>
        <begin position="23"/>
        <end position="136"/>
    </location>
</feature>
<dbReference type="PROSITE" id="PS00290">
    <property type="entry name" value="IG_MHC"/>
    <property type="match status" value="1"/>
</dbReference>
<reference evidence="4" key="1">
    <citation type="submission" date="2025-08" db="UniProtKB">
        <authorList>
            <consortium name="Ensembl"/>
        </authorList>
    </citation>
    <scope>IDENTIFICATION</scope>
</reference>
<dbReference type="InterPro" id="IPR013783">
    <property type="entry name" value="Ig-like_fold"/>
</dbReference>
<organism evidence="4 5">
    <name type="scientific">Cyprinodon variegatus</name>
    <name type="common">Sheepshead minnow</name>
    <dbReference type="NCBI Taxonomy" id="28743"/>
    <lineage>
        <taxon>Eukaryota</taxon>
        <taxon>Metazoa</taxon>
        <taxon>Chordata</taxon>
        <taxon>Craniata</taxon>
        <taxon>Vertebrata</taxon>
        <taxon>Euteleostomi</taxon>
        <taxon>Actinopterygii</taxon>
        <taxon>Neopterygii</taxon>
        <taxon>Teleostei</taxon>
        <taxon>Neoteleostei</taxon>
        <taxon>Acanthomorphata</taxon>
        <taxon>Ovalentaria</taxon>
        <taxon>Atherinomorphae</taxon>
        <taxon>Cyprinodontiformes</taxon>
        <taxon>Cyprinodontidae</taxon>
        <taxon>Cyprinodon</taxon>
    </lineage>
</organism>
<accession>A0A3Q2DGB5</accession>
<evidence type="ECO:0000256" key="2">
    <source>
        <dbReference type="SAM" id="SignalP"/>
    </source>
</evidence>
<name>A0A3Q2DGB5_CYPVA</name>
<dbReference type="InterPro" id="IPR007110">
    <property type="entry name" value="Ig-like_dom"/>
</dbReference>
<dbReference type="PROSITE" id="PS50835">
    <property type="entry name" value="IG_LIKE"/>
    <property type="match status" value="1"/>
</dbReference>
<dbReference type="OMA" id="YEYRCSV"/>
<dbReference type="Pfam" id="PF07654">
    <property type="entry name" value="C1-set"/>
    <property type="match status" value="1"/>
</dbReference>
<feature type="domain" description="Ig-like" evidence="3">
    <location>
        <begin position="25"/>
        <end position="116"/>
    </location>
</feature>
<dbReference type="InterPro" id="IPR003006">
    <property type="entry name" value="Ig/MHC_CS"/>
</dbReference>
<dbReference type="Ensembl" id="ENSCVAT00000026361.1">
    <property type="protein sequence ID" value="ENSCVAP00000017644.1"/>
    <property type="gene ID" value="ENSCVAG00000020789.1"/>
</dbReference>
<dbReference type="Gene3D" id="2.60.40.10">
    <property type="entry name" value="Immunoglobulins"/>
    <property type="match status" value="1"/>
</dbReference>
<dbReference type="Proteomes" id="UP000265020">
    <property type="component" value="Unassembled WGS sequence"/>
</dbReference>
<evidence type="ECO:0000259" key="3">
    <source>
        <dbReference type="PROSITE" id="PS50835"/>
    </source>
</evidence>
<keyword evidence="1" id="KW-0393">Immunoglobulin domain</keyword>
<evidence type="ECO:0000313" key="4">
    <source>
        <dbReference type="Ensembl" id="ENSCVAP00000017644.1"/>
    </source>
</evidence>
<sequence length="136" mass="15578">FKSVFCFLYFLKLLGFCKNDKAKPPKVSLYSVAPELQQEGKQPLLCVASGMFPTDVQFSWKRKKAGSQEEPLPDEEQLEIKESDRIASLRLVDRDPDSPYNYTCNVKHELKTEDLEPIGNEYSNADLYSLTLKSIH</sequence>